<dbReference type="Gene3D" id="3.40.50.10840">
    <property type="entry name" value="Putative sugar-binding, N-terminal domain"/>
    <property type="match status" value="1"/>
</dbReference>
<evidence type="ECO:0000259" key="7">
    <source>
        <dbReference type="Pfam" id="PF07005"/>
    </source>
</evidence>
<reference evidence="10" key="1">
    <citation type="submission" date="2016-10" db="EMBL/GenBank/DDBJ databases">
        <authorList>
            <person name="Varghese N."/>
            <person name="Submissions S."/>
        </authorList>
    </citation>
    <scope>NUCLEOTIDE SEQUENCE [LARGE SCALE GENOMIC DNA]</scope>
    <source>
        <strain evidence="10">CGMCC 1.7739</strain>
    </source>
</reference>
<evidence type="ECO:0000256" key="5">
    <source>
        <dbReference type="ARBA" id="ARBA00022840"/>
    </source>
</evidence>
<dbReference type="InterPro" id="IPR031475">
    <property type="entry name" value="NBD_C"/>
</dbReference>
<evidence type="ECO:0000256" key="6">
    <source>
        <dbReference type="ARBA" id="ARBA00023277"/>
    </source>
</evidence>
<dbReference type="EMBL" id="FOOQ01000002">
    <property type="protein sequence ID" value="SFG55576.1"/>
    <property type="molecule type" value="Genomic_DNA"/>
</dbReference>
<dbReference type="AlphaFoldDB" id="A0A1I2SZD6"/>
<dbReference type="InterPro" id="IPR042213">
    <property type="entry name" value="NBD_C_sf"/>
</dbReference>
<evidence type="ECO:0000313" key="9">
    <source>
        <dbReference type="EMBL" id="SFG55576.1"/>
    </source>
</evidence>
<dbReference type="Gene3D" id="3.40.980.20">
    <property type="entry name" value="Four-carbon acid sugar kinase, nucleotide binding domain"/>
    <property type="match status" value="1"/>
</dbReference>
<comment type="similarity">
    <text evidence="1">Belongs to the four-carbon acid sugar kinase family.</text>
</comment>
<feature type="domain" description="Four-carbon acid sugar kinase nucleotide binding" evidence="8">
    <location>
        <begin position="279"/>
        <end position="446"/>
    </location>
</feature>
<dbReference type="OrthoDB" id="350186at2157"/>
<dbReference type="Proteomes" id="UP000198876">
    <property type="component" value="Unassembled WGS sequence"/>
</dbReference>
<feature type="domain" description="Four-carbon acid sugar kinase N-terminal" evidence="7">
    <location>
        <begin position="7"/>
        <end position="253"/>
    </location>
</feature>
<keyword evidence="4" id="KW-0418">Kinase</keyword>
<evidence type="ECO:0000313" key="10">
    <source>
        <dbReference type="Proteomes" id="UP000198876"/>
    </source>
</evidence>
<accession>A0A1I2SZD6</accession>
<dbReference type="GO" id="GO:0016301">
    <property type="term" value="F:kinase activity"/>
    <property type="evidence" value="ECO:0007669"/>
    <property type="project" value="UniProtKB-KW"/>
</dbReference>
<keyword evidence="5" id="KW-0067">ATP-binding</keyword>
<keyword evidence="3" id="KW-0547">Nucleotide-binding</keyword>
<keyword evidence="10" id="KW-1185">Reference proteome</keyword>
<evidence type="ECO:0000256" key="2">
    <source>
        <dbReference type="ARBA" id="ARBA00022679"/>
    </source>
</evidence>
<dbReference type="InterPro" id="IPR010737">
    <property type="entry name" value="4-carb_acid_sugar_kinase_N"/>
</dbReference>
<dbReference type="Pfam" id="PF07005">
    <property type="entry name" value="SBD_N"/>
    <property type="match status" value="1"/>
</dbReference>
<organism evidence="9 10">
    <name type="scientific">Halopelagius inordinatus</name>
    <dbReference type="NCBI Taxonomy" id="553467"/>
    <lineage>
        <taxon>Archaea</taxon>
        <taxon>Methanobacteriati</taxon>
        <taxon>Methanobacteriota</taxon>
        <taxon>Stenosarchaea group</taxon>
        <taxon>Halobacteria</taxon>
        <taxon>Halobacteriales</taxon>
        <taxon>Haloferacaceae</taxon>
    </lineage>
</organism>
<sequence length="466" mass="50064">MSEPTVAFYGDDFTGSTDVLESLSRNGVDTVLFLDVPDRSDVERFGEVEAIGVAGTSRSMTPDEMDERLPAVFEALGEFDPELVQYKVCSTFDSSPTVGSIGRAIDIGQSVFDSPFVPVVVSAPSLEPRGRYVLFGTLFATVGDETYRIDRHPTMSEHPVTPMTEADLRDHLGEQTDRDIGLLDIRSIDGEEGADLDAALDDVVESDEIVFFDGLNRDHQRKVGRLVWERCESRGEDAAPLFSASSSGLDYALTEYWRSAGVVDASEPPTPADAVDRILVVSGSASPVTEAQIEWAVERGFEGIRLDTERLVDPEKADEARGEAIRAAFEALNAGRSPLLYSARGPDDPAIERTRARAEAAGVTPDRIGDRLGDQQGKITRTICAEAGLDRVCIAGGDTSGHVAPHLDIFALKFLSRVGPGGPLCRAASRETAFDGLEIALKGGQVQTTSDEADFFGAVMEGGAAR</sequence>
<dbReference type="Pfam" id="PF17042">
    <property type="entry name" value="NBD_C"/>
    <property type="match status" value="1"/>
</dbReference>
<dbReference type="GO" id="GO:0005524">
    <property type="term" value="F:ATP binding"/>
    <property type="evidence" value="ECO:0007669"/>
    <property type="project" value="UniProtKB-KW"/>
</dbReference>
<protein>
    <submittedName>
        <fullName evidence="9">Uncharacterized conserved protein YgbK, DUF1537 family</fullName>
    </submittedName>
</protein>
<proteinExistence type="inferred from homology"/>
<dbReference type="STRING" id="553467.SAMN04488063_2403"/>
<dbReference type="SUPFAM" id="SSF142764">
    <property type="entry name" value="YgbK-like"/>
    <property type="match status" value="1"/>
</dbReference>
<dbReference type="InterPro" id="IPR037051">
    <property type="entry name" value="4-carb_acid_sugar_kinase_N_sf"/>
</dbReference>
<gene>
    <name evidence="9" type="ORF">SAMN04488063_2403</name>
</gene>
<dbReference type="RefSeq" id="WP_092892468.1">
    <property type="nucleotide sequence ID" value="NZ_FOOQ01000002.1"/>
</dbReference>
<evidence type="ECO:0000259" key="8">
    <source>
        <dbReference type="Pfam" id="PF17042"/>
    </source>
</evidence>
<name>A0A1I2SZD6_9EURY</name>
<keyword evidence="2" id="KW-0808">Transferase</keyword>
<evidence type="ECO:0000256" key="1">
    <source>
        <dbReference type="ARBA" id="ARBA00005715"/>
    </source>
</evidence>
<evidence type="ECO:0000256" key="3">
    <source>
        <dbReference type="ARBA" id="ARBA00022741"/>
    </source>
</evidence>
<evidence type="ECO:0000256" key="4">
    <source>
        <dbReference type="ARBA" id="ARBA00022777"/>
    </source>
</evidence>
<keyword evidence="6" id="KW-0119">Carbohydrate metabolism</keyword>